<dbReference type="RefSeq" id="WP_076498753.1">
    <property type="nucleotide sequence ID" value="NZ_FTOP01000002.1"/>
</dbReference>
<organism evidence="2 3">
    <name type="scientific">Belliella pelovolcani</name>
    <dbReference type="NCBI Taxonomy" id="529505"/>
    <lineage>
        <taxon>Bacteria</taxon>
        <taxon>Pseudomonadati</taxon>
        <taxon>Bacteroidota</taxon>
        <taxon>Cytophagia</taxon>
        <taxon>Cytophagales</taxon>
        <taxon>Cyclobacteriaceae</taxon>
        <taxon>Belliella</taxon>
    </lineage>
</organism>
<gene>
    <name evidence="2" type="ORF">SAMN05421761_102371</name>
</gene>
<dbReference type="EMBL" id="FTOP01000002">
    <property type="protein sequence ID" value="SIS65496.1"/>
    <property type="molecule type" value="Genomic_DNA"/>
</dbReference>
<accession>A0A1N7KVI0</accession>
<proteinExistence type="predicted"/>
<feature type="chain" id="PRO_5009943193" description="WD40-like Beta Propeller Repeat" evidence="1">
    <location>
        <begin position="23"/>
        <end position="219"/>
    </location>
</feature>
<feature type="signal peptide" evidence="1">
    <location>
        <begin position="1"/>
        <end position="22"/>
    </location>
</feature>
<keyword evidence="1" id="KW-0732">Signal</keyword>
<evidence type="ECO:0000313" key="2">
    <source>
        <dbReference type="EMBL" id="SIS65496.1"/>
    </source>
</evidence>
<dbReference type="STRING" id="529505.SAMN05421761_102371"/>
<dbReference type="Proteomes" id="UP000186026">
    <property type="component" value="Unassembled WGS sequence"/>
</dbReference>
<keyword evidence="3" id="KW-1185">Reference proteome</keyword>
<sequence length="219" mass="24663">MKQFKSLILILIGTFITANSIAQEKVPAKTQIMLGNIFLIYSNGSQKQLTYNESDIEALIVPNSKEVVFIRQVPRRSGSNEYFAHKIMIVDHSTLIEKVITDSKPYLDGLDGTSEILNVGNLTISPDNQFIYFITEKYATSSILAKVNLNSGKWIEFFPAQSFSIVEKGQFKGSFFVGVSEVGAKGRDIYYKLADENGKILKEFESYEAMISFRNEILD</sequence>
<evidence type="ECO:0000313" key="3">
    <source>
        <dbReference type="Proteomes" id="UP000186026"/>
    </source>
</evidence>
<evidence type="ECO:0000256" key="1">
    <source>
        <dbReference type="SAM" id="SignalP"/>
    </source>
</evidence>
<dbReference type="OrthoDB" id="1493698at2"/>
<evidence type="ECO:0008006" key="4">
    <source>
        <dbReference type="Google" id="ProtNLM"/>
    </source>
</evidence>
<dbReference type="AlphaFoldDB" id="A0A1N7KVI0"/>
<protein>
    <recommendedName>
        <fullName evidence="4">WD40-like Beta Propeller Repeat</fullName>
    </recommendedName>
</protein>
<dbReference type="SUPFAM" id="SSF69304">
    <property type="entry name" value="Tricorn protease N-terminal domain"/>
    <property type="match status" value="1"/>
</dbReference>
<name>A0A1N7KVI0_9BACT</name>
<reference evidence="3" key="1">
    <citation type="submission" date="2017-01" db="EMBL/GenBank/DDBJ databases">
        <authorList>
            <person name="Varghese N."/>
            <person name="Submissions S."/>
        </authorList>
    </citation>
    <scope>NUCLEOTIDE SEQUENCE [LARGE SCALE GENOMIC DNA]</scope>
    <source>
        <strain evidence="3">DSM 46698</strain>
    </source>
</reference>